<feature type="region of interest" description="Disordered" evidence="5">
    <location>
        <begin position="196"/>
        <end position="223"/>
    </location>
</feature>
<accession>A0A7M4DI51</accession>
<organism evidence="7 8">
    <name type="scientific">Occultella aeris</name>
    <dbReference type="NCBI Taxonomy" id="2761496"/>
    <lineage>
        <taxon>Bacteria</taxon>
        <taxon>Bacillati</taxon>
        <taxon>Actinomycetota</taxon>
        <taxon>Actinomycetes</taxon>
        <taxon>Micrococcales</taxon>
        <taxon>Ruaniaceae</taxon>
        <taxon>Occultella</taxon>
    </lineage>
</organism>
<evidence type="ECO:0000313" key="7">
    <source>
        <dbReference type="EMBL" id="VZO36615.1"/>
    </source>
</evidence>
<evidence type="ECO:0000256" key="1">
    <source>
        <dbReference type="ARBA" id="ARBA00023015"/>
    </source>
</evidence>
<sequence>MDQTPAPALSGRRAQAARNDGLILLAARSVFLRDAAAPMSAVAREAGVGISALYHRYEGKEDLLRRLCADGLERFSEIAQTCLDAGTDPWTTFTEFVTGIIDADVHALTVNLAGTFTPSEELGRLAQDASALGVRIFEAARDAGVLRPGLVAEDLTLLFDQVTAVLGADPERTRALRRRYLTIWFDGIAGDGAPVGATGRGAADLPGPGPTPEEVGRRWVPRV</sequence>
<dbReference type="PANTHER" id="PTHR30055:SF234">
    <property type="entry name" value="HTH-TYPE TRANSCRIPTIONAL REGULATOR BETI"/>
    <property type="match status" value="1"/>
</dbReference>
<keyword evidence="1" id="KW-0805">Transcription regulation</keyword>
<dbReference type="Pfam" id="PF00440">
    <property type="entry name" value="TetR_N"/>
    <property type="match status" value="1"/>
</dbReference>
<dbReference type="InterPro" id="IPR009057">
    <property type="entry name" value="Homeodomain-like_sf"/>
</dbReference>
<evidence type="ECO:0000256" key="4">
    <source>
        <dbReference type="PROSITE-ProRule" id="PRU00335"/>
    </source>
</evidence>
<dbReference type="RefSeq" id="WP_156740615.1">
    <property type="nucleotide sequence ID" value="NZ_CACRYJ010000025.1"/>
</dbReference>
<keyword evidence="8" id="KW-1185">Reference proteome</keyword>
<evidence type="ECO:0000313" key="8">
    <source>
        <dbReference type="Proteomes" id="UP000419743"/>
    </source>
</evidence>
<evidence type="ECO:0000256" key="2">
    <source>
        <dbReference type="ARBA" id="ARBA00023125"/>
    </source>
</evidence>
<dbReference type="GO" id="GO:0003700">
    <property type="term" value="F:DNA-binding transcription factor activity"/>
    <property type="evidence" value="ECO:0007669"/>
    <property type="project" value="TreeGrafter"/>
</dbReference>
<dbReference type="Gene3D" id="1.10.357.10">
    <property type="entry name" value="Tetracycline Repressor, domain 2"/>
    <property type="match status" value="1"/>
</dbReference>
<name>A0A7M4DI51_9MICO</name>
<comment type="caution">
    <text evidence="7">The sequence shown here is derived from an EMBL/GenBank/DDBJ whole genome shotgun (WGS) entry which is preliminary data.</text>
</comment>
<dbReference type="InterPro" id="IPR050109">
    <property type="entry name" value="HTH-type_TetR-like_transc_reg"/>
</dbReference>
<dbReference type="GO" id="GO:0000976">
    <property type="term" value="F:transcription cis-regulatory region binding"/>
    <property type="evidence" value="ECO:0007669"/>
    <property type="project" value="TreeGrafter"/>
</dbReference>
<evidence type="ECO:0000259" key="6">
    <source>
        <dbReference type="PROSITE" id="PS50977"/>
    </source>
</evidence>
<evidence type="ECO:0000256" key="5">
    <source>
        <dbReference type="SAM" id="MobiDB-lite"/>
    </source>
</evidence>
<dbReference type="InterPro" id="IPR036271">
    <property type="entry name" value="Tet_transcr_reg_TetR-rel_C_sf"/>
</dbReference>
<dbReference type="PROSITE" id="PS50977">
    <property type="entry name" value="HTH_TETR_2"/>
    <property type="match status" value="1"/>
</dbReference>
<keyword evidence="3" id="KW-0804">Transcription</keyword>
<protein>
    <submittedName>
        <fullName evidence="7">Bacterial regulatory proteins, tetR family</fullName>
    </submittedName>
</protein>
<gene>
    <name evidence="7" type="ORF">HALOF300_01802</name>
</gene>
<keyword evidence="2 4" id="KW-0238">DNA-binding</keyword>
<dbReference type="Proteomes" id="UP000419743">
    <property type="component" value="Unassembled WGS sequence"/>
</dbReference>
<dbReference type="EMBL" id="CACRYJ010000025">
    <property type="protein sequence ID" value="VZO36615.1"/>
    <property type="molecule type" value="Genomic_DNA"/>
</dbReference>
<evidence type="ECO:0000256" key="3">
    <source>
        <dbReference type="ARBA" id="ARBA00023163"/>
    </source>
</evidence>
<dbReference type="SUPFAM" id="SSF48498">
    <property type="entry name" value="Tetracyclin repressor-like, C-terminal domain"/>
    <property type="match status" value="1"/>
</dbReference>
<reference evidence="7 8" key="1">
    <citation type="submission" date="2019-11" db="EMBL/GenBank/DDBJ databases">
        <authorList>
            <person name="Criscuolo A."/>
        </authorList>
    </citation>
    <scope>NUCLEOTIDE SEQUENCE [LARGE SCALE GENOMIC DNA]</scope>
    <source>
        <strain evidence="7">CIP111667</strain>
    </source>
</reference>
<dbReference type="PANTHER" id="PTHR30055">
    <property type="entry name" value="HTH-TYPE TRANSCRIPTIONAL REGULATOR RUTR"/>
    <property type="match status" value="1"/>
</dbReference>
<proteinExistence type="predicted"/>
<dbReference type="SUPFAM" id="SSF46689">
    <property type="entry name" value="Homeodomain-like"/>
    <property type="match status" value="1"/>
</dbReference>
<dbReference type="InterPro" id="IPR001647">
    <property type="entry name" value="HTH_TetR"/>
</dbReference>
<dbReference type="AlphaFoldDB" id="A0A7M4DI51"/>
<feature type="DNA-binding region" description="H-T-H motif" evidence="4">
    <location>
        <begin position="38"/>
        <end position="57"/>
    </location>
</feature>
<feature type="domain" description="HTH tetR-type" evidence="6">
    <location>
        <begin position="17"/>
        <end position="75"/>
    </location>
</feature>